<dbReference type="GO" id="GO:0016779">
    <property type="term" value="F:nucleotidyltransferase activity"/>
    <property type="evidence" value="ECO:0007669"/>
    <property type="project" value="UniProtKB-ARBA"/>
</dbReference>
<proteinExistence type="predicted"/>
<dbReference type="CDD" id="cd05402">
    <property type="entry name" value="NT_PAP_TUTase"/>
    <property type="match status" value="1"/>
</dbReference>
<keyword evidence="3" id="KW-1185">Reference proteome</keyword>
<dbReference type="EMBL" id="LN728061">
    <property type="protein sequence ID" value="CEP12640.1"/>
    <property type="molecule type" value="Genomic_DNA"/>
</dbReference>
<dbReference type="SUPFAM" id="SSF81631">
    <property type="entry name" value="PAP/OAS1 substrate-binding domain"/>
    <property type="match status" value="1"/>
</dbReference>
<sequence length="579" mass="66840">MLPLNFCLNVLQDLYLQARWSPDQCVSLHEFENEMRLSGSDELDEIERACCGFKCFMYYCLRKEHIFSAFYERFGYGFVFVEAEDYYSEGFDGHECNECRFTDPLFLLIEHNKFESQEHKTKKAASLRLESELFKFYQVISAAPYDKNYSALIKLCILLQDNAMTLKTVRDRNRVINKISAMIEDVWPNLSFRVDYFGSTRTHLASDDSDLDIAIVIPQFVNASRDTSELRSIGMIDVLAIQNASVPICKFTDPETGLHCDINASSSLGVENSQLIDDYRKLDKRVGPFLYALKYFVKKRGINDSESSFSQLSPLDELTSFVLHNFCIDQGGTLSSYAYCLLGIYYLMGYNCNDPIVPNLQDLTDATDECTGRKCKFGKARYFVENQRVRYHDCVEVVSQTKYQMPREPVRRGSPVTTRWDSYCHDNLGEVVLDFFKWASNLENLTRHMSIRYASGEIPNPPRKWFKKSMVIQDPFIESKNVAQSCSEAGLNRIQSEFERAAKLLEETDMTFVDICKSQTHLQLNDRSTATVVQVPIKMKPKNKRNRNRFRQRLSNNNQGFNENSNQQNAAYIGMLEVL</sequence>
<reference evidence="2 3" key="1">
    <citation type="submission" date="2014-09" db="EMBL/GenBank/DDBJ databases">
        <authorList>
            <person name="Ellenberger Sabrina"/>
        </authorList>
    </citation>
    <scope>NUCLEOTIDE SEQUENCE [LARGE SCALE GENOMIC DNA]</scope>
    <source>
        <strain evidence="2 3">CBS 412.66</strain>
    </source>
</reference>
<dbReference type="Pfam" id="PF22600">
    <property type="entry name" value="MTPAP-like_central"/>
    <property type="match status" value="1"/>
</dbReference>
<dbReference type="InterPro" id="IPR054708">
    <property type="entry name" value="MTPAP-like_central"/>
</dbReference>
<name>A0A0B7NBA2_9FUNG</name>
<feature type="domain" description="Poly(A) RNA polymerase mitochondrial-like central palm" evidence="1">
    <location>
        <begin position="158"/>
        <end position="280"/>
    </location>
</feature>
<dbReference type="GO" id="GO:0031123">
    <property type="term" value="P:RNA 3'-end processing"/>
    <property type="evidence" value="ECO:0007669"/>
    <property type="project" value="TreeGrafter"/>
</dbReference>
<protein>
    <recommendedName>
        <fullName evidence="1">Poly(A) RNA polymerase mitochondrial-like central palm domain-containing protein</fullName>
    </recommendedName>
</protein>
<dbReference type="OrthoDB" id="2274644at2759"/>
<accession>A0A0B7NBA2</accession>
<dbReference type="Gene3D" id="1.10.1410.10">
    <property type="match status" value="1"/>
</dbReference>
<dbReference type="PANTHER" id="PTHR12271:SF40">
    <property type="entry name" value="POLY(A) RNA POLYMERASE GLD2"/>
    <property type="match status" value="1"/>
</dbReference>
<organism evidence="2 3">
    <name type="scientific">Parasitella parasitica</name>
    <dbReference type="NCBI Taxonomy" id="35722"/>
    <lineage>
        <taxon>Eukaryota</taxon>
        <taxon>Fungi</taxon>
        <taxon>Fungi incertae sedis</taxon>
        <taxon>Mucoromycota</taxon>
        <taxon>Mucoromycotina</taxon>
        <taxon>Mucoromycetes</taxon>
        <taxon>Mucorales</taxon>
        <taxon>Mucorineae</taxon>
        <taxon>Mucoraceae</taxon>
        <taxon>Parasitella</taxon>
    </lineage>
</organism>
<evidence type="ECO:0000313" key="2">
    <source>
        <dbReference type="EMBL" id="CEP12640.1"/>
    </source>
</evidence>
<evidence type="ECO:0000259" key="1">
    <source>
        <dbReference type="Pfam" id="PF22600"/>
    </source>
</evidence>
<dbReference type="InterPro" id="IPR043519">
    <property type="entry name" value="NT_sf"/>
</dbReference>
<dbReference type="AlphaFoldDB" id="A0A0B7NBA2"/>
<evidence type="ECO:0000313" key="3">
    <source>
        <dbReference type="Proteomes" id="UP000054107"/>
    </source>
</evidence>
<dbReference type="STRING" id="35722.A0A0B7NBA2"/>
<dbReference type="SUPFAM" id="SSF81301">
    <property type="entry name" value="Nucleotidyltransferase"/>
    <property type="match status" value="1"/>
</dbReference>
<gene>
    <name evidence="2" type="primary">PARPA_06611.1 scaffold 22734</name>
</gene>
<dbReference type="PANTHER" id="PTHR12271">
    <property type="entry name" value="POLY A POLYMERASE CID PAP -RELATED"/>
    <property type="match status" value="1"/>
</dbReference>
<dbReference type="Gene3D" id="3.30.460.10">
    <property type="entry name" value="Beta Polymerase, domain 2"/>
    <property type="match status" value="1"/>
</dbReference>
<dbReference type="GO" id="GO:0010605">
    <property type="term" value="P:negative regulation of macromolecule metabolic process"/>
    <property type="evidence" value="ECO:0007669"/>
    <property type="project" value="UniProtKB-ARBA"/>
</dbReference>
<dbReference type="Proteomes" id="UP000054107">
    <property type="component" value="Unassembled WGS sequence"/>
</dbReference>